<reference evidence="2" key="1">
    <citation type="journal article" date="2023" name="Hortic. Res.">
        <title>A chromosome-level phased genome enabling allele-level studies in sweet orange: a case study on citrus Huanglongbing tolerance.</title>
        <authorList>
            <person name="Wu B."/>
            <person name="Yu Q."/>
            <person name="Deng Z."/>
            <person name="Duan Y."/>
            <person name="Luo F."/>
            <person name="Gmitter F. Jr."/>
        </authorList>
    </citation>
    <scope>NUCLEOTIDE SEQUENCE [LARGE SCALE GENOMIC DNA]</scope>
    <source>
        <strain evidence="2">cv. Valencia</strain>
    </source>
</reference>
<sequence>MATLHHQLVYRLQNHALDLPTPKTSSYALMIIADSETIPFIVQIPRQIQRQELFKLIPLEWLSNYEKFHQNSQPVQTFDALFEKRADGTVRMTFQPPTEQTPPKVSFSYSSHTIVPTTQKNIPIHGFASDGYPIYPKKINGHFLWDVPGSHMYDPGCPCLEEEENDDDLNRRPRCRKKKGHKMEPCKKRPHLPPDDPGNTTPLPIYKKKIEAHPKGQFPPLEKHTDHQTKVVTKPFVPSPVTPIGQLEHPRPFEAILNWQTQNDRAQNSAFRTLDDKIERVAFQVKQTDTKIDVQMLRTGATSQTVLKEFNSRFTKSLRDWFESLGQYRQLQLVQAEIPQVLGIIDEQFLGEATTANEQTIREFHQMKCCLLQIKDLDFHYKRMSMMHYKLNGFNDPSLKHVFVASLPKKFGQNYRDNSLSISWISPTFL</sequence>
<comment type="caution">
    <text evidence="1">The sequence shown here is derived from an EMBL/GenBank/DDBJ whole genome shotgun (WGS) entry which is preliminary data.</text>
</comment>
<dbReference type="EMBL" id="CM039178">
    <property type="protein sequence ID" value="KAH9680233.1"/>
    <property type="molecule type" value="Genomic_DNA"/>
</dbReference>
<accession>A0ACB8I0A6</accession>
<keyword evidence="2" id="KW-1185">Reference proteome</keyword>
<proteinExistence type="predicted"/>
<gene>
    <name evidence="1" type="ORF">KPL71_026476</name>
</gene>
<name>A0ACB8I0A6_CITSI</name>
<dbReference type="Proteomes" id="UP000829398">
    <property type="component" value="Chromosome 9"/>
</dbReference>
<organism evidence="1 2">
    <name type="scientific">Citrus sinensis</name>
    <name type="common">Sweet orange</name>
    <name type="synonym">Citrus aurantium var. sinensis</name>
    <dbReference type="NCBI Taxonomy" id="2711"/>
    <lineage>
        <taxon>Eukaryota</taxon>
        <taxon>Viridiplantae</taxon>
        <taxon>Streptophyta</taxon>
        <taxon>Embryophyta</taxon>
        <taxon>Tracheophyta</taxon>
        <taxon>Spermatophyta</taxon>
        <taxon>Magnoliopsida</taxon>
        <taxon>eudicotyledons</taxon>
        <taxon>Gunneridae</taxon>
        <taxon>Pentapetalae</taxon>
        <taxon>rosids</taxon>
        <taxon>malvids</taxon>
        <taxon>Sapindales</taxon>
        <taxon>Rutaceae</taxon>
        <taxon>Aurantioideae</taxon>
        <taxon>Citrus</taxon>
    </lineage>
</organism>
<evidence type="ECO:0000313" key="2">
    <source>
        <dbReference type="Proteomes" id="UP000829398"/>
    </source>
</evidence>
<protein>
    <submittedName>
        <fullName evidence="1">Uncharacterized protein</fullName>
    </submittedName>
</protein>
<evidence type="ECO:0000313" key="1">
    <source>
        <dbReference type="EMBL" id="KAH9680233.1"/>
    </source>
</evidence>